<dbReference type="CDD" id="cd14066">
    <property type="entry name" value="STKc_IRAK"/>
    <property type="match status" value="1"/>
</dbReference>
<reference evidence="18" key="1">
    <citation type="submission" date="2015-04" db="UniProtKB">
        <authorList>
            <consortium name="EnsemblPlants"/>
        </authorList>
    </citation>
    <scope>IDENTIFICATION</scope>
    <source>
        <strain evidence="18">SL10</strain>
    </source>
</reference>
<keyword evidence="19" id="KW-1185">Reference proteome</keyword>
<evidence type="ECO:0000256" key="10">
    <source>
        <dbReference type="ARBA" id="ARBA00022989"/>
    </source>
</evidence>
<dbReference type="SUPFAM" id="SSF56112">
    <property type="entry name" value="Protein kinase-like (PK-like)"/>
    <property type="match status" value="1"/>
</dbReference>
<keyword evidence="12" id="KW-0675">Receptor</keyword>
<dbReference type="Gene3D" id="1.10.510.10">
    <property type="entry name" value="Transferase(Phosphotransferase) domain 1"/>
    <property type="match status" value="1"/>
</dbReference>
<dbReference type="AlphaFoldDB" id="A0A0E0HG15"/>
<dbReference type="InterPro" id="IPR046959">
    <property type="entry name" value="PRK1-6/SRF4-like"/>
</dbReference>
<feature type="region of interest" description="Disordered" evidence="15">
    <location>
        <begin position="15"/>
        <end position="65"/>
    </location>
</feature>
<evidence type="ECO:0000256" key="5">
    <source>
        <dbReference type="ARBA" id="ARBA00022692"/>
    </source>
</evidence>
<dbReference type="SUPFAM" id="SSF52058">
    <property type="entry name" value="L domain-like"/>
    <property type="match status" value="2"/>
</dbReference>
<keyword evidence="13" id="KW-0325">Glycoprotein</keyword>
<dbReference type="Gene3D" id="3.30.200.20">
    <property type="entry name" value="Phosphorylase Kinase, domain 1"/>
    <property type="match status" value="1"/>
</dbReference>
<feature type="domain" description="Protein kinase" evidence="17">
    <location>
        <begin position="700"/>
        <end position="972"/>
    </location>
</feature>
<dbReference type="Pfam" id="PF08263">
    <property type="entry name" value="LRRNT_2"/>
    <property type="match status" value="1"/>
</dbReference>
<dbReference type="PROSITE" id="PS50011">
    <property type="entry name" value="PROTEIN_KINASE_DOM"/>
    <property type="match status" value="1"/>
</dbReference>
<dbReference type="GO" id="GO:0005524">
    <property type="term" value="F:ATP binding"/>
    <property type="evidence" value="ECO:0007669"/>
    <property type="project" value="UniProtKB-UniRule"/>
</dbReference>
<keyword evidence="9 14" id="KW-0067">ATP-binding</keyword>
<protein>
    <recommendedName>
        <fullName evidence="17">Protein kinase domain-containing protein</fullName>
    </recommendedName>
</protein>
<evidence type="ECO:0000313" key="18">
    <source>
        <dbReference type="EnsemblPlants" id="ONIVA05G21430.1"/>
    </source>
</evidence>
<keyword evidence="8 14" id="KW-0547">Nucleotide-binding</keyword>
<accession>A0A0E0HG15</accession>
<dbReference type="eggNOG" id="ENOG502QT06">
    <property type="taxonomic scope" value="Eukaryota"/>
</dbReference>
<dbReference type="InterPro" id="IPR011009">
    <property type="entry name" value="Kinase-like_dom_sf"/>
</dbReference>
<dbReference type="FunFam" id="3.80.10.10:FF:002726">
    <property type="entry name" value="Putative leucine-rich repeat receptor-like protein kinase family protein"/>
    <property type="match status" value="1"/>
</dbReference>
<evidence type="ECO:0000259" key="17">
    <source>
        <dbReference type="PROSITE" id="PS50011"/>
    </source>
</evidence>
<dbReference type="GO" id="GO:0004672">
    <property type="term" value="F:protein kinase activity"/>
    <property type="evidence" value="ECO:0007669"/>
    <property type="project" value="InterPro"/>
</dbReference>
<evidence type="ECO:0000256" key="7">
    <source>
        <dbReference type="ARBA" id="ARBA00022737"/>
    </source>
</evidence>
<keyword evidence="11 16" id="KW-0472">Membrane</keyword>
<evidence type="ECO:0000256" key="1">
    <source>
        <dbReference type="ARBA" id="ARBA00004162"/>
    </source>
</evidence>
<evidence type="ECO:0000256" key="15">
    <source>
        <dbReference type="SAM" id="MobiDB-lite"/>
    </source>
</evidence>
<dbReference type="Pfam" id="PF13855">
    <property type="entry name" value="LRR_8"/>
    <property type="match status" value="3"/>
</dbReference>
<dbReference type="OMA" id="RACAWPG"/>
<dbReference type="Pfam" id="PF07714">
    <property type="entry name" value="PK_Tyr_Ser-Thr"/>
    <property type="match status" value="1"/>
</dbReference>
<feature type="compositionally biased region" description="Polar residues" evidence="15">
    <location>
        <begin position="21"/>
        <end position="40"/>
    </location>
</feature>
<dbReference type="PANTHER" id="PTHR48007:SF76">
    <property type="entry name" value="OS03G0145102 PROTEIN"/>
    <property type="match status" value="1"/>
</dbReference>
<dbReference type="SMART" id="SM00369">
    <property type="entry name" value="LRR_TYP"/>
    <property type="match status" value="5"/>
</dbReference>
<evidence type="ECO:0000256" key="13">
    <source>
        <dbReference type="ARBA" id="ARBA00023180"/>
    </source>
</evidence>
<dbReference type="HOGENOM" id="CLU_000288_22_1_1"/>
<dbReference type="Proteomes" id="UP000006591">
    <property type="component" value="Chromosome 5"/>
</dbReference>
<evidence type="ECO:0000256" key="2">
    <source>
        <dbReference type="ARBA" id="ARBA00004479"/>
    </source>
</evidence>
<dbReference type="STRING" id="4536.A0A0E0HG15"/>
<evidence type="ECO:0000256" key="12">
    <source>
        <dbReference type="ARBA" id="ARBA00023170"/>
    </source>
</evidence>
<comment type="subcellular location">
    <subcellularLocation>
        <location evidence="1">Cell membrane</location>
        <topology evidence="1">Single-pass membrane protein</topology>
    </subcellularLocation>
    <subcellularLocation>
        <location evidence="2">Membrane</location>
        <topology evidence="2">Single-pass type I membrane protein</topology>
    </subcellularLocation>
</comment>
<keyword evidence="4" id="KW-0433">Leucine-rich repeat</keyword>
<evidence type="ECO:0000256" key="14">
    <source>
        <dbReference type="PROSITE-ProRule" id="PRU10141"/>
    </source>
</evidence>
<dbReference type="InterPro" id="IPR013210">
    <property type="entry name" value="LRR_N_plant-typ"/>
</dbReference>
<evidence type="ECO:0000256" key="16">
    <source>
        <dbReference type="SAM" id="Phobius"/>
    </source>
</evidence>
<evidence type="ECO:0000313" key="19">
    <source>
        <dbReference type="Proteomes" id="UP000006591"/>
    </source>
</evidence>
<dbReference type="PANTHER" id="PTHR48007">
    <property type="entry name" value="LEUCINE-RICH REPEAT RECEPTOR-LIKE PROTEIN KINASE PXC1"/>
    <property type="match status" value="1"/>
</dbReference>
<dbReference type="Pfam" id="PF00560">
    <property type="entry name" value="LRR_1"/>
    <property type="match status" value="4"/>
</dbReference>
<evidence type="ECO:0000256" key="11">
    <source>
        <dbReference type="ARBA" id="ARBA00023136"/>
    </source>
</evidence>
<dbReference type="Gene3D" id="3.80.10.10">
    <property type="entry name" value="Ribonuclease Inhibitor"/>
    <property type="match status" value="3"/>
</dbReference>
<evidence type="ECO:0000256" key="9">
    <source>
        <dbReference type="ARBA" id="ARBA00022840"/>
    </source>
</evidence>
<dbReference type="InterPro" id="IPR032675">
    <property type="entry name" value="LRR_dom_sf"/>
</dbReference>
<dbReference type="Gramene" id="ONIVA05G21430.1">
    <property type="protein sequence ID" value="ONIVA05G21430.1"/>
    <property type="gene ID" value="ONIVA05G21430"/>
</dbReference>
<keyword evidence="10 16" id="KW-1133">Transmembrane helix</keyword>
<keyword evidence="7" id="KW-0677">Repeat</keyword>
<dbReference type="FunFam" id="1.10.510.10:FF:000267">
    <property type="entry name" value="probable LRR receptor-like serine/threonine-protein kinase IRK"/>
    <property type="match status" value="1"/>
</dbReference>
<dbReference type="InterPro" id="IPR017441">
    <property type="entry name" value="Protein_kinase_ATP_BS"/>
</dbReference>
<dbReference type="FunFam" id="3.80.10.10:FF:001015">
    <property type="entry name" value="Putative leucine-rich repeat receptor-like protein kinase family protein"/>
    <property type="match status" value="1"/>
</dbReference>
<dbReference type="GO" id="GO:0005886">
    <property type="term" value="C:plasma membrane"/>
    <property type="evidence" value="ECO:0007669"/>
    <property type="project" value="UniProtKB-SubCell"/>
</dbReference>
<dbReference type="InterPro" id="IPR000719">
    <property type="entry name" value="Prot_kinase_dom"/>
</dbReference>
<keyword evidence="5 16" id="KW-0812">Transmembrane</keyword>
<dbReference type="InterPro" id="IPR001245">
    <property type="entry name" value="Ser-Thr/Tyr_kinase_cat_dom"/>
</dbReference>
<feature type="transmembrane region" description="Helical" evidence="16">
    <location>
        <begin position="621"/>
        <end position="647"/>
    </location>
</feature>
<evidence type="ECO:0000256" key="4">
    <source>
        <dbReference type="ARBA" id="ARBA00022614"/>
    </source>
</evidence>
<evidence type="ECO:0000256" key="3">
    <source>
        <dbReference type="ARBA" id="ARBA00022475"/>
    </source>
</evidence>
<dbReference type="FunFam" id="3.30.200.20:FF:000295">
    <property type="entry name" value="probable LRR receptor-like serine/threonine-protein kinase IRK"/>
    <property type="match status" value="1"/>
</dbReference>
<name>A0A0E0HG15_ORYNI</name>
<feature type="binding site" evidence="14">
    <location>
        <position position="729"/>
    </location>
    <ligand>
        <name>ATP</name>
        <dbReference type="ChEBI" id="CHEBI:30616"/>
    </ligand>
</feature>
<sequence length="984" mass="103617">MAIFRNSCSVLSALGPGGINGTPQNQTKQPPRTLHTQCISTPPRAPTLESNGRTPRRRLIPSSSSSPMATATAALLLLTLAAILAAAGAVNDDVLALVVFKSGVSDPGGVLAAWSEDADRACAWPGVSCDARAGRVDAVALPSAGLSGRLPRSALLRLDALLSLALPGNNLSGPLPDALPPRARALDLSANSLSGYLPAALASCGSLVSLNLSGNLLSGPVPDGIWSLPSLRSLDLSGNQLAGSVPGGFPRSSSLRVLDLSRNLLEGEIPADVGEAGLLKSLDVGHNLFTGELPESLRGLTGLSSLGAGGNALAGELPGWIGEMAALETLDLSGNRFVGAIPDGISGCKNLVEVDLSGNALTGELPWWVFGLAALQRVSLAGNALSGWIKAPGDNASALQELDLSGNAFSGVIPREIASLSRLQHLNLSSNTMSGKLPVSIGRMALLEVMDVSRNQLSGGVPPEIGGAAALRKLLMGSNSLTGIIPPQIGNCRNLIASDLSHNKLTGPIPATIGNLTGLQMVDFSENKLNGTLPVELSKLANLRVFNVSHNLLSGNLPISHFFDTIPDSFILDNAGLCSSQRDNSCSGVMPKPIVFNPNASSDPLSEASPGAPSSQHHKKIILSISTLIAIVGGALIIVGVVTITVLNRRVRSAASHSAVPTALSDDYDSQSPENEANPGKLVMFGRGSPDFSAGGHALLNKDCELGRGGFGTVYKAVLRDGQPVAIKKLTVSSLVKSEDEFKRQVKLLGKVRHHNVVTLRGFYWTSSLQLLIYDFVPGGNLYQHLHESSAERSVSWMERFDIIIGVARALAHLHRHGIIHYNLKSSNVLLDSNGEPRVGDYGLVKLLPMLDRYVLSSKIQSVLGYMAPEFTCRTVNVTEKCDVYGFGVIVLEILTGRRPVEYLEDDVVVLCDVVRAALDDGRVEDCMDPRLSGEFSMEEAMLIIKLGLVCTSQVPSHRPDMGEVVSMLEMVRSSQGTPEDDLV</sequence>
<proteinExistence type="predicted"/>
<dbReference type="InterPro" id="IPR003591">
    <property type="entry name" value="Leu-rich_rpt_typical-subtyp"/>
</dbReference>
<dbReference type="EnsemblPlants" id="ONIVA05G21430.1">
    <property type="protein sequence ID" value="ONIVA05G21430.1"/>
    <property type="gene ID" value="ONIVA05G21430"/>
</dbReference>
<evidence type="ECO:0000256" key="8">
    <source>
        <dbReference type="ARBA" id="ARBA00022741"/>
    </source>
</evidence>
<dbReference type="InterPro" id="IPR001611">
    <property type="entry name" value="Leu-rich_rpt"/>
</dbReference>
<reference evidence="18" key="2">
    <citation type="submission" date="2018-04" db="EMBL/GenBank/DDBJ databases">
        <title>OnivRS2 (Oryza nivara Reference Sequence Version 2).</title>
        <authorList>
            <person name="Zhang J."/>
            <person name="Kudrna D."/>
            <person name="Lee S."/>
            <person name="Talag J."/>
            <person name="Rajasekar S."/>
            <person name="Welchert J."/>
            <person name="Hsing Y.-I."/>
            <person name="Wing R.A."/>
        </authorList>
    </citation>
    <scope>NUCLEOTIDE SEQUENCE [LARGE SCALE GENOMIC DNA]</scope>
    <source>
        <strain evidence="18">SL10</strain>
    </source>
</reference>
<organism evidence="18">
    <name type="scientific">Oryza nivara</name>
    <name type="common">Indian wild rice</name>
    <name type="synonym">Oryza sativa f. spontanea</name>
    <dbReference type="NCBI Taxonomy" id="4536"/>
    <lineage>
        <taxon>Eukaryota</taxon>
        <taxon>Viridiplantae</taxon>
        <taxon>Streptophyta</taxon>
        <taxon>Embryophyta</taxon>
        <taxon>Tracheophyta</taxon>
        <taxon>Spermatophyta</taxon>
        <taxon>Magnoliopsida</taxon>
        <taxon>Liliopsida</taxon>
        <taxon>Poales</taxon>
        <taxon>Poaceae</taxon>
        <taxon>BOP clade</taxon>
        <taxon>Oryzoideae</taxon>
        <taxon>Oryzeae</taxon>
        <taxon>Oryzinae</taxon>
        <taxon>Oryza</taxon>
    </lineage>
</organism>
<dbReference type="PROSITE" id="PS00107">
    <property type="entry name" value="PROTEIN_KINASE_ATP"/>
    <property type="match status" value="1"/>
</dbReference>
<keyword evidence="6" id="KW-0732">Signal</keyword>
<evidence type="ECO:0000256" key="6">
    <source>
        <dbReference type="ARBA" id="ARBA00022729"/>
    </source>
</evidence>
<keyword evidence="3" id="KW-1003">Cell membrane</keyword>